<dbReference type="InterPro" id="IPR052021">
    <property type="entry name" value="Type-I_RS_S_subunit"/>
</dbReference>
<comment type="similarity">
    <text evidence="1">Belongs to the type-I restriction system S methylase family.</text>
</comment>
<dbReference type="EMBL" id="AUZY01013008">
    <property type="protein sequence ID" value="EQD26978.1"/>
    <property type="molecule type" value="Genomic_DNA"/>
</dbReference>
<reference evidence="5" key="1">
    <citation type="submission" date="2013-08" db="EMBL/GenBank/DDBJ databases">
        <authorList>
            <person name="Mendez C."/>
            <person name="Richter M."/>
            <person name="Ferrer M."/>
            <person name="Sanchez J."/>
        </authorList>
    </citation>
    <scope>NUCLEOTIDE SEQUENCE</scope>
</reference>
<dbReference type="PANTHER" id="PTHR30408:SF12">
    <property type="entry name" value="TYPE I RESTRICTION ENZYME MJAVIII SPECIFICITY SUBUNIT"/>
    <property type="match status" value="1"/>
</dbReference>
<evidence type="ECO:0000313" key="5">
    <source>
        <dbReference type="EMBL" id="EQD26978.1"/>
    </source>
</evidence>
<keyword evidence="2" id="KW-0680">Restriction system</keyword>
<evidence type="ECO:0000256" key="1">
    <source>
        <dbReference type="ARBA" id="ARBA00010923"/>
    </source>
</evidence>
<dbReference type="InterPro" id="IPR044946">
    <property type="entry name" value="Restrct_endonuc_typeI_TRD_sf"/>
</dbReference>
<sequence length="138" mass="15247">MAETELCTNQGCKALIARDDAIMPLYGLTLMQILKAEIQSLATGTTFTEISTSKLGDVPVPLPPLPEQAAIVKYLDFMDRRIGRYVRAKQKLIDLLNEQKQAVVQRTITKGLDASVRLKPSGLEWVGAIPEHWEAGRA</sequence>
<dbReference type="Pfam" id="PF01420">
    <property type="entry name" value="Methylase_S"/>
    <property type="match status" value="1"/>
</dbReference>
<dbReference type="SUPFAM" id="SSF116734">
    <property type="entry name" value="DNA methylase specificity domain"/>
    <property type="match status" value="1"/>
</dbReference>
<dbReference type="GO" id="GO:0009307">
    <property type="term" value="P:DNA restriction-modification system"/>
    <property type="evidence" value="ECO:0007669"/>
    <property type="project" value="UniProtKB-KW"/>
</dbReference>
<reference evidence="5" key="2">
    <citation type="journal article" date="2014" name="ISME J.">
        <title>Microbial stratification in low pH oxic and suboxic macroscopic growths along an acid mine drainage.</title>
        <authorList>
            <person name="Mendez-Garcia C."/>
            <person name="Mesa V."/>
            <person name="Sprenger R.R."/>
            <person name="Richter M."/>
            <person name="Diez M.S."/>
            <person name="Solano J."/>
            <person name="Bargiela R."/>
            <person name="Golyshina O.V."/>
            <person name="Manteca A."/>
            <person name="Ramos J.L."/>
            <person name="Gallego J.R."/>
            <person name="Llorente I."/>
            <person name="Martins Dos Santos V.A."/>
            <person name="Jensen O.N."/>
            <person name="Pelaez A.I."/>
            <person name="Sanchez J."/>
            <person name="Ferrer M."/>
        </authorList>
    </citation>
    <scope>NUCLEOTIDE SEQUENCE</scope>
</reference>
<organism evidence="5">
    <name type="scientific">mine drainage metagenome</name>
    <dbReference type="NCBI Taxonomy" id="410659"/>
    <lineage>
        <taxon>unclassified sequences</taxon>
        <taxon>metagenomes</taxon>
        <taxon>ecological metagenomes</taxon>
    </lineage>
</organism>
<comment type="caution">
    <text evidence="5">The sequence shown here is derived from an EMBL/GenBank/DDBJ whole genome shotgun (WGS) entry which is preliminary data.</text>
</comment>
<evidence type="ECO:0000256" key="3">
    <source>
        <dbReference type="ARBA" id="ARBA00023125"/>
    </source>
</evidence>
<accession>T0Y1U1</accession>
<dbReference type="AlphaFoldDB" id="T0Y1U1"/>
<dbReference type="GO" id="GO:0003677">
    <property type="term" value="F:DNA binding"/>
    <property type="evidence" value="ECO:0007669"/>
    <property type="project" value="UniProtKB-KW"/>
</dbReference>
<feature type="non-terminal residue" evidence="5">
    <location>
        <position position="138"/>
    </location>
</feature>
<dbReference type="Gene3D" id="1.10.287.1120">
    <property type="entry name" value="Bipartite methylase S protein"/>
    <property type="match status" value="1"/>
</dbReference>
<evidence type="ECO:0000256" key="2">
    <source>
        <dbReference type="ARBA" id="ARBA00022747"/>
    </source>
</evidence>
<dbReference type="Gene3D" id="3.90.220.20">
    <property type="entry name" value="DNA methylase specificity domains"/>
    <property type="match status" value="1"/>
</dbReference>
<protein>
    <submittedName>
        <fullName evidence="5">Type I restriction-modification system, S subunit</fullName>
    </submittedName>
</protein>
<keyword evidence="3" id="KW-0238">DNA-binding</keyword>
<name>T0Y1U1_9ZZZZ</name>
<evidence type="ECO:0000259" key="4">
    <source>
        <dbReference type="Pfam" id="PF01420"/>
    </source>
</evidence>
<proteinExistence type="inferred from homology"/>
<dbReference type="PANTHER" id="PTHR30408">
    <property type="entry name" value="TYPE-1 RESTRICTION ENZYME ECOKI SPECIFICITY PROTEIN"/>
    <property type="match status" value="1"/>
</dbReference>
<gene>
    <name evidence="5" type="ORF">B1B_19351</name>
</gene>
<feature type="domain" description="Type I restriction modification DNA specificity" evidence="4">
    <location>
        <begin position="4"/>
        <end position="80"/>
    </location>
</feature>
<dbReference type="InterPro" id="IPR000055">
    <property type="entry name" value="Restrct_endonuc_typeI_TRD"/>
</dbReference>